<dbReference type="InterPro" id="IPR035900">
    <property type="entry name" value="Colicin_E_sf"/>
</dbReference>
<keyword evidence="2" id="KW-0079">Bacteriocin immunity</keyword>
<dbReference type="RefSeq" id="WP_073603614.1">
    <property type="nucleotide sequence ID" value="NZ_FQXZ01000016.1"/>
</dbReference>
<dbReference type="Pfam" id="PF01320">
    <property type="entry name" value="Colicin_Pyocin"/>
    <property type="match status" value="1"/>
</dbReference>
<reference evidence="3 4" key="1">
    <citation type="submission" date="2016-11" db="EMBL/GenBank/DDBJ databases">
        <authorList>
            <person name="Jaros S."/>
            <person name="Januszkiewicz K."/>
            <person name="Wedrychowicz H."/>
        </authorList>
    </citation>
    <scope>NUCLEOTIDE SEQUENCE [LARGE SCALE GENOMIC DNA]</scope>
    <source>
        <strain evidence="3 4">CECT 7868</strain>
    </source>
</reference>
<dbReference type="PRINTS" id="PR01299">
    <property type="entry name" value="PYOCIN"/>
</dbReference>
<dbReference type="CDD" id="cd16363">
    <property type="entry name" value="Col_Im_like"/>
    <property type="match status" value="1"/>
</dbReference>
<sequence>MSFKKQTLEKYTQSEFTDLLRKICKADTNTEEELDLLIEHFEEITEHPDGSDLIYYPDDPADATPERIVEIVKEWRLSQGLPCFKD</sequence>
<dbReference type="AlphaFoldDB" id="A0A1M5YQD3"/>
<protein>
    <submittedName>
        <fullName evidence="3">Colicin-E9 immunity protein</fullName>
    </submittedName>
</protein>
<evidence type="ECO:0000256" key="2">
    <source>
        <dbReference type="ARBA" id="ARBA00023025"/>
    </source>
</evidence>
<accession>A0A1M5YQD3</accession>
<gene>
    <name evidence="3" type="primary">imm</name>
    <name evidence="3" type="ORF">VA7868_01907</name>
</gene>
<evidence type="ECO:0000313" key="4">
    <source>
        <dbReference type="Proteomes" id="UP000184608"/>
    </source>
</evidence>
<name>A0A1M5YQD3_9VIBR</name>
<dbReference type="GO" id="GO:0030153">
    <property type="term" value="P:bacteriocin immunity"/>
    <property type="evidence" value="ECO:0007669"/>
    <property type="project" value="UniProtKB-KW"/>
</dbReference>
<dbReference type="Gene3D" id="1.10.1200.20">
    <property type="entry name" value="Colicin E immunity protein"/>
    <property type="match status" value="1"/>
</dbReference>
<evidence type="ECO:0000256" key="1">
    <source>
        <dbReference type="ARBA" id="ARBA00009346"/>
    </source>
</evidence>
<evidence type="ECO:0000313" key="3">
    <source>
        <dbReference type="EMBL" id="SHI14266.1"/>
    </source>
</evidence>
<dbReference type="Proteomes" id="UP000184608">
    <property type="component" value="Unassembled WGS sequence"/>
</dbReference>
<dbReference type="InterPro" id="IPR000290">
    <property type="entry name" value="Colicin_pyocin"/>
</dbReference>
<organism evidence="3 4">
    <name type="scientific">Vibrio aerogenes CECT 7868</name>
    <dbReference type="NCBI Taxonomy" id="1216006"/>
    <lineage>
        <taxon>Bacteria</taxon>
        <taxon>Pseudomonadati</taxon>
        <taxon>Pseudomonadota</taxon>
        <taxon>Gammaproteobacteria</taxon>
        <taxon>Vibrionales</taxon>
        <taxon>Vibrionaceae</taxon>
        <taxon>Vibrio</taxon>
    </lineage>
</organism>
<comment type="similarity">
    <text evidence="1">Belongs to the colicins ColE2/ColE8/ColE9 and pyocins S1/S2 family.</text>
</comment>
<dbReference type="GO" id="GO:0015643">
    <property type="term" value="F:toxic substance binding"/>
    <property type="evidence" value="ECO:0007669"/>
    <property type="project" value="InterPro"/>
</dbReference>
<dbReference type="SUPFAM" id="SSF47345">
    <property type="entry name" value="Colicin E immunity proteins"/>
    <property type="match status" value="1"/>
</dbReference>
<proteinExistence type="inferred from homology"/>
<dbReference type="OrthoDB" id="6810874at2"/>
<keyword evidence="4" id="KW-1185">Reference proteome</keyword>
<dbReference type="STRING" id="1216006.VA7868_01907"/>
<dbReference type="EMBL" id="FQXZ01000016">
    <property type="protein sequence ID" value="SHI14266.1"/>
    <property type="molecule type" value="Genomic_DNA"/>
</dbReference>